<evidence type="ECO:0000313" key="4">
    <source>
        <dbReference type="Proteomes" id="UP000324738"/>
    </source>
</evidence>
<keyword evidence="2" id="KW-0472">Membrane</keyword>
<keyword evidence="4" id="KW-1185">Reference proteome</keyword>
<gene>
    <name evidence="3" type="ORF">FPY71_08745</name>
</gene>
<dbReference type="AlphaFoldDB" id="A0A5B0DUT9"/>
<dbReference type="PANTHER" id="PTHR32309:SF31">
    <property type="entry name" value="CAPSULAR EXOPOLYSACCHARIDE FAMILY"/>
    <property type="match status" value="1"/>
</dbReference>
<evidence type="ECO:0000313" key="3">
    <source>
        <dbReference type="EMBL" id="KAA0970577.1"/>
    </source>
</evidence>
<keyword evidence="2" id="KW-0812">Transmembrane</keyword>
<feature type="transmembrane region" description="Helical" evidence="2">
    <location>
        <begin position="21"/>
        <end position="41"/>
    </location>
</feature>
<dbReference type="EMBL" id="VTWH01000002">
    <property type="protein sequence ID" value="KAA0970577.1"/>
    <property type="molecule type" value="Genomic_DNA"/>
</dbReference>
<feature type="coiled-coil region" evidence="1">
    <location>
        <begin position="361"/>
        <end position="395"/>
    </location>
</feature>
<keyword evidence="2" id="KW-1133">Transmembrane helix</keyword>
<comment type="caution">
    <text evidence="3">The sequence shown here is derived from an EMBL/GenBank/DDBJ whole genome shotgun (WGS) entry which is preliminary data.</text>
</comment>
<organism evidence="3 4">
    <name type="scientific">Aureimonas fodinaquatilis</name>
    <dbReference type="NCBI Taxonomy" id="2565783"/>
    <lineage>
        <taxon>Bacteria</taxon>
        <taxon>Pseudomonadati</taxon>
        <taxon>Pseudomonadota</taxon>
        <taxon>Alphaproteobacteria</taxon>
        <taxon>Hyphomicrobiales</taxon>
        <taxon>Aurantimonadaceae</taxon>
        <taxon>Aureimonas</taxon>
    </lineage>
</organism>
<name>A0A5B0DUT9_9HYPH</name>
<dbReference type="InterPro" id="IPR050445">
    <property type="entry name" value="Bact_polysacc_biosynth/exp"/>
</dbReference>
<proteinExistence type="predicted"/>
<evidence type="ECO:0000256" key="2">
    <source>
        <dbReference type="SAM" id="Phobius"/>
    </source>
</evidence>
<evidence type="ECO:0008006" key="5">
    <source>
        <dbReference type="Google" id="ProtNLM"/>
    </source>
</evidence>
<dbReference type="Proteomes" id="UP000324738">
    <property type="component" value="Unassembled WGS sequence"/>
</dbReference>
<reference evidence="3 4" key="1">
    <citation type="submission" date="2019-08" db="EMBL/GenBank/DDBJ databases">
        <title>Aureimonas fodiniaquatilis sp. nov., isolated from a coal mine wastewater.</title>
        <authorList>
            <person name="Kim W."/>
        </authorList>
    </citation>
    <scope>NUCLEOTIDE SEQUENCE [LARGE SCALE GENOMIC DNA]</scope>
    <source>
        <strain evidence="3 4">CAU 1482</strain>
    </source>
</reference>
<evidence type="ECO:0000256" key="1">
    <source>
        <dbReference type="SAM" id="Coils"/>
    </source>
</evidence>
<sequence>MDNEITRNIKYYLELALRRPLYAILPAIAVVLVGLVVIMQLPRSYVAEAIIVVRSDQNANSLVSSTVANERLQFIEQRVLARDKLLDLVNRMDLFPDVRNGLSDTRLAGLVRGHIAIIPLATEESLQYANRSVFNVRFTYGDRELAAAVATELVNMIIQENRDSRTGRAAETSQFLEREVDALTVRLDERDKTWREFLEQNSNALPSRMDALTDELNTREQELTEVGRAIPALDDEIRLLEAEYRYSAPLADTAAAARQRQLDELRTDLANKSSTMADAHPEIRSLQSRIEFLQAQIAEQAAQPASSEAPTLTPELALIAERIELSKPRREALVKQQQDLQERVTWLRDNIARSPEVGAQMAALDRDRASAQRSLEEMRAKLDTARVGLRLEEDQNADQIQVVEAPEVPRYASEPSRSKLFLVLLGLAGVVGAACLYASDFLDRTIRGTFDLTRSLEGQSVVVIPELGRKNKWLSRIGLASPMLALAIASGLAGLPGPSNEHFTTHFSVQHHAMGGDFSWTA</sequence>
<feature type="transmembrane region" description="Helical" evidence="2">
    <location>
        <begin position="477"/>
        <end position="495"/>
    </location>
</feature>
<dbReference type="OrthoDB" id="8114194at2"/>
<protein>
    <recommendedName>
        <fullName evidence="5">Lipopolysaccharide biosynthesis protein</fullName>
    </recommendedName>
</protein>
<dbReference type="PANTHER" id="PTHR32309">
    <property type="entry name" value="TYROSINE-PROTEIN KINASE"/>
    <property type="match status" value="1"/>
</dbReference>
<dbReference type="RefSeq" id="WP_149299679.1">
    <property type="nucleotide sequence ID" value="NZ_VTWH01000002.1"/>
</dbReference>
<accession>A0A5B0DUT9</accession>
<feature type="transmembrane region" description="Helical" evidence="2">
    <location>
        <begin position="420"/>
        <end position="438"/>
    </location>
</feature>
<keyword evidence="1" id="KW-0175">Coiled coil</keyword>